<keyword evidence="1" id="KW-0175">Coiled coil</keyword>
<proteinExistence type="predicted"/>
<name>A0A7S0N7R7_9CHLO</name>
<evidence type="ECO:0000256" key="2">
    <source>
        <dbReference type="SAM" id="MobiDB-lite"/>
    </source>
</evidence>
<reference evidence="3" key="1">
    <citation type="submission" date="2021-01" db="EMBL/GenBank/DDBJ databases">
        <authorList>
            <person name="Corre E."/>
            <person name="Pelletier E."/>
            <person name="Niang G."/>
            <person name="Scheremetjew M."/>
            <person name="Finn R."/>
            <person name="Kale V."/>
            <person name="Holt S."/>
            <person name="Cochrane G."/>
            <person name="Meng A."/>
            <person name="Brown T."/>
            <person name="Cohen L."/>
        </authorList>
    </citation>
    <scope>NUCLEOTIDE SEQUENCE</scope>
    <source>
        <strain evidence="3">CCMP722</strain>
    </source>
</reference>
<sequence>MSYSSPFAPKYSGTPGRASTSLLDGSGYRDPGHVMSPTRAGNFEMPPVPDLPVSDILYGYGEWREVPPVVRSTLKTLYDTVQTQAATMRQMQRTMMTKAEQSEVSALDHQVSAKISYAELNEFADDLSNRMLELNSSVSRKAESTEIMAELADLRSKVSEYASPAVQRWLEMQAEKQKNQILEQKSQITHHSGLVSEALEVAARHREVELEAQKVWVDDQLRKLKKGTTELQARETSERERAVLSLWKEVRSLAESLSIEQAERRGELKDAQVGQESLSARISQLDAEFVQKLSLERDTRVSADEKLNDKLDAVGKELRDLDRDARAAGEKEVKERLEGLDALRTAFAAQIEGEAETRRAAVLDTHEQLSKVESNIFDQLHILDAALETEKAERVKEGKAILEEATAAVQAEKTDRTKAVEMAGLELTATERRLTTALQAEKSERTTSTDRLLESLAAAEARMSAALGHETADRKAALHAAEEDRKKTEDTLRAEATVAAEDLRDKYRTVASDLAATENFLGEQGLREAEERKKEDAANRTELSTQIDTMRREFMQRMREVEENAIETAREMTDGELMKRESQYDVLKKHVDFCTKGTADEVIQMWQYVQRIDTDVRDVVLRLDNRMAKIYGRTWK</sequence>
<protein>
    <submittedName>
        <fullName evidence="3">Uncharacterized protein</fullName>
    </submittedName>
</protein>
<evidence type="ECO:0000256" key="1">
    <source>
        <dbReference type="SAM" id="Coils"/>
    </source>
</evidence>
<dbReference type="EMBL" id="HBFA01011250">
    <property type="protein sequence ID" value="CAD8659423.1"/>
    <property type="molecule type" value="Transcribed_RNA"/>
</dbReference>
<evidence type="ECO:0000313" key="3">
    <source>
        <dbReference type="EMBL" id="CAD8659423.1"/>
    </source>
</evidence>
<feature type="region of interest" description="Disordered" evidence="2">
    <location>
        <begin position="1"/>
        <end position="30"/>
    </location>
</feature>
<gene>
    <name evidence="3" type="ORF">POBO1169_LOCUS5866</name>
</gene>
<organism evidence="3">
    <name type="scientific">Pyramimonas obovata</name>
    <dbReference type="NCBI Taxonomy" id="1411642"/>
    <lineage>
        <taxon>Eukaryota</taxon>
        <taxon>Viridiplantae</taxon>
        <taxon>Chlorophyta</taxon>
        <taxon>Pyramimonadophyceae</taxon>
        <taxon>Pyramimonadales</taxon>
        <taxon>Pyramimonadaceae</taxon>
        <taxon>Pyramimonas</taxon>
        <taxon>Pyramimonas incertae sedis</taxon>
    </lineage>
</organism>
<dbReference type="AlphaFoldDB" id="A0A7S0N7R7"/>
<accession>A0A7S0N7R7</accession>
<feature type="coiled-coil region" evidence="1">
    <location>
        <begin position="526"/>
        <end position="571"/>
    </location>
</feature>
<feature type="region of interest" description="Disordered" evidence="2">
    <location>
        <begin position="467"/>
        <end position="492"/>
    </location>
</feature>
<feature type="compositionally biased region" description="Basic and acidic residues" evidence="2">
    <location>
        <begin position="470"/>
        <end position="492"/>
    </location>
</feature>